<dbReference type="GO" id="GO:0004553">
    <property type="term" value="F:hydrolase activity, hydrolyzing O-glycosyl compounds"/>
    <property type="evidence" value="ECO:0007669"/>
    <property type="project" value="InterPro"/>
</dbReference>
<dbReference type="EMBL" id="FOAT01000003">
    <property type="protein sequence ID" value="SEK52690.1"/>
    <property type="molecule type" value="Genomic_DNA"/>
</dbReference>
<dbReference type="Gene3D" id="1.10.1330.10">
    <property type="entry name" value="Dockerin domain"/>
    <property type="match status" value="1"/>
</dbReference>
<dbReference type="InterPro" id="IPR018247">
    <property type="entry name" value="EF_Hand_1_Ca_BS"/>
</dbReference>
<dbReference type="CDD" id="cd14256">
    <property type="entry name" value="Dockerin_I"/>
    <property type="match status" value="1"/>
</dbReference>
<organism evidence="3 4">
    <name type="scientific">Ruminococcus albus</name>
    <dbReference type="NCBI Taxonomy" id="1264"/>
    <lineage>
        <taxon>Bacteria</taxon>
        <taxon>Bacillati</taxon>
        <taxon>Bacillota</taxon>
        <taxon>Clostridia</taxon>
        <taxon>Eubacteriales</taxon>
        <taxon>Oscillospiraceae</taxon>
        <taxon>Ruminococcus</taxon>
    </lineage>
</organism>
<dbReference type="InterPro" id="IPR035940">
    <property type="entry name" value="CAP_sf"/>
</dbReference>
<evidence type="ECO:0000313" key="3">
    <source>
        <dbReference type="EMBL" id="SEK52690.1"/>
    </source>
</evidence>
<dbReference type="AlphaFoldDB" id="A0A1H7HUE4"/>
<evidence type="ECO:0000256" key="1">
    <source>
        <dbReference type="SAM" id="SignalP"/>
    </source>
</evidence>
<proteinExistence type="predicted"/>
<dbReference type="PROSITE" id="PS51766">
    <property type="entry name" value="DOCKERIN"/>
    <property type="match status" value="1"/>
</dbReference>
<dbReference type="InterPro" id="IPR036439">
    <property type="entry name" value="Dockerin_dom_sf"/>
</dbReference>
<accession>A0A1H7HUE4</accession>
<gene>
    <name evidence="3" type="ORF">SAMN05216469_10356</name>
</gene>
<reference evidence="3 4" key="1">
    <citation type="submission" date="2016-10" db="EMBL/GenBank/DDBJ databases">
        <authorList>
            <person name="de Groot N.N."/>
        </authorList>
    </citation>
    <scope>NUCLEOTIDE SEQUENCE [LARGE SCALE GENOMIC DNA]</scope>
    <source>
        <strain evidence="3 4">KH2T6</strain>
    </source>
</reference>
<dbReference type="SUPFAM" id="SSF63446">
    <property type="entry name" value="Type I dockerin domain"/>
    <property type="match status" value="1"/>
</dbReference>
<protein>
    <recommendedName>
        <fullName evidence="2">Dockerin domain-containing protein</fullName>
    </recommendedName>
</protein>
<feature type="signal peptide" evidence="1">
    <location>
        <begin position="1"/>
        <end position="35"/>
    </location>
</feature>
<dbReference type="Gene3D" id="3.40.33.10">
    <property type="entry name" value="CAP"/>
    <property type="match status" value="1"/>
</dbReference>
<dbReference type="Proteomes" id="UP000186015">
    <property type="component" value="Unassembled WGS sequence"/>
</dbReference>
<name>A0A1H7HUE4_RUMAL</name>
<evidence type="ECO:0000259" key="2">
    <source>
        <dbReference type="PROSITE" id="PS51766"/>
    </source>
</evidence>
<dbReference type="PROSITE" id="PS00018">
    <property type="entry name" value="EF_HAND_1"/>
    <property type="match status" value="1"/>
</dbReference>
<feature type="domain" description="Dockerin" evidence="2">
    <location>
        <begin position="798"/>
        <end position="865"/>
    </location>
</feature>
<dbReference type="InterPro" id="IPR016134">
    <property type="entry name" value="Dockerin_dom"/>
</dbReference>
<keyword evidence="1" id="KW-0732">Signal</keyword>
<dbReference type="GO" id="GO:0000272">
    <property type="term" value="P:polysaccharide catabolic process"/>
    <property type="evidence" value="ECO:0007669"/>
    <property type="project" value="InterPro"/>
</dbReference>
<dbReference type="InterPro" id="IPR002105">
    <property type="entry name" value="Dockerin_1_rpt"/>
</dbReference>
<sequence length="880" mass="97534">MGVRRIVMNKRIIRSLTTAAIALAAAMSAVVCAEAYELEKHTQSEIRKMYQKLYFDLHDAPEYSENYSTEYPTYAGKLEQDTLEDGLDSVNFCRYLAGLPYDVELEESYNVLAQNASLVIYINQALTHTPTKPAVMSDEVFALAKQGSGDSNIGKGYLNIQASVVEGYMFDTDESNISKLGHRRWILNPDMQKTGLGNVYDCTAMYVKDKTRKDKFTGDYIAWPPANMPNEFMGSDKNGYAYSVTLNSKTYAAPKRDKVKVTLTSKLTGKTMTFDKNSNGDSSQLIGYFGVSDANITSNNNCIIFNPGLLPKNDVVDIKITGIYDKNGKERPISYRINFFDLLDEKDYAVGFPEDNYEIEIGEPLLIKGYDHPLITGGYRIWSSCESGGKLRDYVNMIQSGGNIYMIPKKEGVLHLYAGTSETFFNDVYCKVTITHKHTRSQWIVERAPTATEAGYRYKECSKCHKRLDGEVMPATSVAAAEIKFAEDRYIFSGSAVQPKINVYSSGKRLTEGTDYTVSYKNNAAVGTAQLTIKGKGYFSGTKTVDFRIVRGEPVQISKLDITVKTDVLVYTGAAIEPKITIKDGTYTLQKNKDYTVEYTNNTDVGTGNITITGMGDYLGTRKYTFKIEAADIGYPWSMENIEDVRYTGKPIKINFRLRSPVSGAAMAEGKDYTVSYKNNVSVGKAVITVRGIGNYCGTAEMDFNIVSTEEYKGPEHRDDVIEIDCNSALAIKGGDSRTQAVFIGSSGEVIKENVSSDGTVYADLPEGEYVVWVIGYSCRPVKTRLTAGSTVTMAEVKIYRYGDINRDGKINVTDISIAAAFIKGKRTPADEVQFDLADVKRDGVLNITDITRIAAHAKGKKILVVDEEFVIPELAEKAN</sequence>
<dbReference type="Pfam" id="PF00404">
    <property type="entry name" value="Dockerin_1"/>
    <property type="match status" value="1"/>
</dbReference>
<evidence type="ECO:0000313" key="4">
    <source>
        <dbReference type="Proteomes" id="UP000186015"/>
    </source>
</evidence>
<feature type="chain" id="PRO_5010271144" description="Dockerin domain-containing protein" evidence="1">
    <location>
        <begin position="36"/>
        <end position="880"/>
    </location>
</feature>